<organism evidence="1 2">
    <name type="scientific">Paenibacillus albus</name>
    <dbReference type="NCBI Taxonomy" id="2495582"/>
    <lineage>
        <taxon>Bacteria</taxon>
        <taxon>Bacillati</taxon>
        <taxon>Bacillota</taxon>
        <taxon>Bacilli</taxon>
        <taxon>Bacillales</taxon>
        <taxon>Paenibacillaceae</taxon>
        <taxon>Paenibacillus</taxon>
    </lineage>
</organism>
<dbReference type="OrthoDB" id="2604994at2"/>
<dbReference type="KEGG" id="palb:EJC50_08000"/>
<name>A0A3Q8X3K2_9BACL</name>
<dbReference type="EMBL" id="CP034437">
    <property type="protein sequence ID" value="AZN39608.1"/>
    <property type="molecule type" value="Genomic_DNA"/>
</dbReference>
<evidence type="ECO:0000313" key="1">
    <source>
        <dbReference type="EMBL" id="AZN39608.1"/>
    </source>
</evidence>
<dbReference type="RefSeq" id="WP_126014347.1">
    <property type="nucleotide sequence ID" value="NZ_CP034437.1"/>
</dbReference>
<sequence length="126" mass="14614">MQASQITAIELYRFDRELSERRFHGEDRGCMCGLFTITASNGLCGCSEFTVPCTQLRGDFIQWAIVFQRLKGMTTEEGMTFIHHKQETWGDDRVWLAESALIHMEHRGIGWDRAYLFNHSQAYVAF</sequence>
<protein>
    <submittedName>
        <fullName evidence="1">Uncharacterized protein</fullName>
    </submittedName>
</protein>
<dbReference type="AlphaFoldDB" id="A0A3Q8X3K2"/>
<dbReference type="Proteomes" id="UP000272528">
    <property type="component" value="Chromosome"/>
</dbReference>
<accession>A0A3Q8X3K2</accession>
<proteinExistence type="predicted"/>
<reference evidence="2" key="1">
    <citation type="submission" date="2018-12" db="EMBL/GenBank/DDBJ databases">
        <title>Genome sequence of Peanibacillus sp.</title>
        <authorList>
            <person name="Subramani G."/>
            <person name="Srinivasan S."/>
            <person name="Kim M.K."/>
        </authorList>
    </citation>
    <scope>NUCLEOTIDE SEQUENCE [LARGE SCALE GENOMIC DNA]</scope>
    <source>
        <strain evidence="2">18JY67-1</strain>
    </source>
</reference>
<gene>
    <name evidence="1" type="ORF">EJC50_08000</name>
</gene>
<evidence type="ECO:0000313" key="2">
    <source>
        <dbReference type="Proteomes" id="UP000272528"/>
    </source>
</evidence>
<keyword evidence="2" id="KW-1185">Reference proteome</keyword>